<evidence type="ECO:0000313" key="4">
    <source>
        <dbReference type="Proteomes" id="UP001470230"/>
    </source>
</evidence>
<dbReference type="Pfam" id="PF00036">
    <property type="entry name" value="EF-hand_1"/>
    <property type="match status" value="1"/>
</dbReference>
<protein>
    <submittedName>
        <fullName evidence="3">Rhomboid- protein 3</fullName>
    </submittedName>
</protein>
<keyword evidence="4" id="KW-1185">Reference proteome</keyword>
<reference evidence="3 4" key="1">
    <citation type="submission" date="2024-04" db="EMBL/GenBank/DDBJ databases">
        <title>Tritrichomonas musculus Genome.</title>
        <authorList>
            <person name="Alves-Ferreira E."/>
            <person name="Grigg M."/>
            <person name="Lorenzi H."/>
            <person name="Galac M."/>
        </authorList>
    </citation>
    <scope>NUCLEOTIDE SEQUENCE [LARGE SCALE GENOMIC DNA]</scope>
    <source>
        <strain evidence="3 4">EAF2021</strain>
    </source>
</reference>
<sequence>MTIVKNVEFNDEMQQFAINAGQQAVDRLNMTKNIAQYILSEMKKKYDHEWHCFVTDSLDEPKDLNNYDSYICFKIELYTVHLWDEHIEKQASINQSSKGPVPLDDSQPLEKLQTLSNNNDKKDIKALFAKYDKSGDGKLEFDEFIGFMHEGLGFEGNINQMRFLYDGMDTNGSHNIDQSEIIECLINWKEGNFKWITKMIFRGADKDKSRKVSINELKCACSNLGKSLDQEDFEKQCISEFGSKKKELEYWEFYKIISGETLDKNSIDADPYDGKIPQKSKCCLLL</sequence>
<dbReference type="InterPro" id="IPR018247">
    <property type="entry name" value="EF_Hand_1_Ca_BS"/>
</dbReference>
<accession>A0ABR2J2C4</accession>
<comment type="caution">
    <text evidence="3">The sequence shown here is derived from an EMBL/GenBank/DDBJ whole genome shotgun (WGS) entry which is preliminary data.</text>
</comment>
<evidence type="ECO:0000313" key="3">
    <source>
        <dbReference type="EMBL" id="KAK8872045.1"/>
    </source>
</evidence>
<dbReference type="InterPro" id="IPR002048">
    <property type="entry name" value="EF_hand_dom"/>
</dbReference>
<evidence type="ECO:0000256" key="1">
    <source>
        <dbReference type="ARBA" id="ARBA00022837"/>
    </source>
</evidence>
<dbReference type="Pfam" id="PF01221">
    <property type="entry name" value="Dynein_light"/>
    <property type="match status" value="1"/>
</dbReference>
<dbReference type="PROSITE" id="PS50222">
    <property type="entry name" value="EF_HAND_2"/>
    <property type="match status" value="2"/>
</dbReference>
<dbReference type="Gene3D" id="3.30.740.10">
    <property type="entry name" value="Protein Inhibitor Of Neuronal Nitric Oxide Synthase"/>
    <property type="match status" value="1"/>
</dbReference>
<dbReference type="InterPro" id="IPR011992">
    <property type="entry name" value="EF-hand-dom_pair"/>
</dbReference>
<name>A0ABR2J2C4_9EUKA</name>
<dbReference type="SMART" id="SM01375">
    <property type="entry name" value="Dynein_light"/>
    <property type="match status" value="1"/>
</dbReference>
<dbReference type="InterPro" id="IPR001372">
    <property type="entry name" value="Dynein_light_chain_typ-1/2"/>
</dbReference>
<dbReference type="SUPFAM" id="SSF47473">
    <property type="entry name" value="EF-hand"/>
    <property type="match status" value="1"/>
</dbReference>
<evidence type="ECO:0000259" key="2">
    <source>
        <dbReference type="PROSITE" id="PS50222"/>
    </source>
</evidence>
<dbReference type="EMBL" id="JAPFFF010000013">
    <property type="protein sequence ID" value="KAK8872045.1"/>
    <property type="molecule type" value="Genomic_DNA"/>
</dbReference>
<dbReference type="Proteomes" id="UP001470230">
    <property type="component" value="Unassembled WGS sequence"/>
</dbReference>
<feature type="domain" description="EF-hand" evidence="2">
    <location>
        <begin position="119"/>
        <end position="154"/>
    </location>
</feature>
<dbReference type="InterPro" id="IPR037177">
    <property type="entry name" value="DLC_sf"/>
</dbReference>
<dbReference type="SUPFAM" id="SSF54648">
    <property type="entry name" value="DLC"/>
    <property type="match status" value="1"/>
</dbReference>
<gene>
    <name evidence="3" type="ORF">M9Y10_007803</name>
</gene>
<keyword evidence="1" id="KW-0106">Calcium</keyword>
<dbReference type="Gene3D" id="1.10.238.10">
    <property type="entry name" value="EF-hand"/>
    <property type="match status" value="2"/>
</dbReference>
<dbReference type="PROSITE" id="PS00018">
    <property type="entry name" value="EF_HAND_1"/>
    <property type="match status" value="3"/>
</dbReference>
<feature type="domain" description="EF-hand" evidence="2">
    <location>
        <begin position="200"/>
        <end position="227"/>
    </location>
</feature>
<dbReference type="SMART" id="SM00054">
    <property type="entry name" value="EFh"/>
    <property type="match status" value="2"/>
</dbReference>
<organism evidence="3 4">
    <name type="scientific">Tritrichomonas musculus</name>
    <dbReference type="NCBI Taxonomy" id="1915356"/>
    <lineage>
        <taxon>Eukaryota</taxon>
        <taxon>Metamonada</taxon>
        <taxon>Parabasalia</taxon>
        <taxon>Tritrichomonadida</taxon>
        <taxon>Tritrichomonadidae</taxon>
        <taxon>Tritrichomonas</taxon>
    </lineage>
</organism>
<proteinExistence type="predicted"/>